<name>A0A090KV45_9BACI</name>
<feature type="transmembrane region" description="Helical" evidence="1">
    <location>
        <begin position="20"/>
        <end position="43"/>
    </location>
</feature>
<feature type="transmembrane region" description="Helical" evidence="1">
    <location>
        <begin position="55"/>
        <end position="73"/>
    </location>
</feature>
<evidence type="ECO:0000256" key="1">
    <source>
        <dbReference type="SAM" id="Phobius"/>
    </source>
</evidence>
<dbReference type="AlphaFoldDB" id="A0A090KV45"/>
<reference evidence="2 3" key="1">
    <citation type="submission" date="2014-07" db="EMBL/GenBank/DDBJ databases">
        <authorList>
            <person name="Wibberg Daniel"/>
        </authorList>
    </citation>
    <scope>NUCLEOTIDE SEQUENCE [LARGE SCALE GENOMIC DNA]</scope>
</reference>
<evidence type="ECO:0000313" key="2">
    <source>
        <dbReference type="EMBL" id="CEE02604.1"/>
    </source>
</evidence>
<organism evidence="2 3">
    <name type="scientific">Caldibacillus thermoamylovorans</name>
    <dbReference type="NCBI Taxonomy" id="35841"/>
    <lineage>
        <taxon>Bacteria</taxon>
        <taxon>Bacillati</taxon>
        <taxon>Bacillota</taxon>
        <taxon>Bacilli</taxon>
        <taxon>Bacillales</taxon>
        <taxon>Bacillaceae</taxon>
        <taxon>Caldibacillus</taxon>
    </lineage>
</organism>
<feature type="transmembrane region" description="Helical" evidence="1">
    <location>
        <begin position="159"/>
        <end position="185"/>
    </location>
</feature>
<keyword evidence="1" id="KW-0472">Membrane</keyword>
<dbReference type="EMBL" id="CCRF01000079">
    <property type="protein sequence ID" value="CEE02604.1"/>
    <property type="molecule type" value="Genomic_DNA"/>
</dbReference>
<dbReference type="RefSeq" id="WP_034772242.1">
    <property type="nucleotide sequence ID" value="NZ_CCRF01000079.1"/>
</dbReference>
<evidence type="ECO:0000313" key="3">
    <source>
        <dbReference type="Proteomes" id="UP000040576"/>
    </source>
</evidence>
<proteinExistence type="predicted"/>
<keyword evidence="3" id="KW-1185">Reference proteome</keyword>
<dbReference type="Proteomes" id="UP000040576">
    <property type="component" value="Unassembled WGS sequence"/>
</dbReference>
<sequence length="234" mass="27311">MEYVKETFSLYVNNFWKITLLALTICLPFLLVHGFTSNVVYYYVSYTPAEIFGDYTNLFLSMVFFVLVQIPLIKFIQMELNGEENQLSSSYHTFFKYGFMAFLFAILYISLIVIGITLFVLPGIIVLILFYFTPYVMIYKKQNPFRSLGTAFRLAKKHFFKILLIILAMGLIDNLFSSILLLGISGVSSDYLSIFFGQLLLNLIFFPLLTIYTTCRFHDWFEELEEHVPVKKLH</sequence>
<keyword evidence="1" id="KW-1133">Transmembrane helix</keyword>
<accession>A0A090KV45</accession>
<gene>
    <name evidence="2" type="ORF">BT1A1_2811</name>
</gene>
<feature type="transmembrane region" description="Helical" evidence="1">
    <location>
        <begin position="191"/>
        <end position="212"/>
    </location>
</feature>
<feature type="transmembrane region" description="Helical" evidence="1">
    <location>
        <begin position="94"/>
        <end position="113"/>
    </location>
</feature>
<keyword evidence="1" id="KW-0812">Transmembrane</keyword>
<protein>
    <submittedName>
        <fullName evidence="2">Putative membrane protein</fullName>
    </submittedName>
</protein>
<dbReference type="GeneID" id="92962145"/>